<keyword evidence="2" id="KW-1185">Reference proteome</keyword>
<evidence type="ECO:0000313" key="2">
    <source>
        <dbReference type="Proteomes" id="UP000095347"/>
    </source>
</evidence>
<evidence type="ECO:0000313" key="1">
    <source>
        <dbReference type="EMBL" id="OEJ63866.1"/>
    </source>
</evidence>
<comment type="caution">
    <text evidence="1">The sequence shown here is derived from an EMBL/GenBank/DDBJ whole genome shotgun (WGS) entry which is preliminary data.</text>
</comment>
<dbReference type="Proteomes" id="UP000095347">
    <property type="component" value="Unassembled WGS sequence"/>
</dbReference>
<dbReference type="EMBL" id="MCGG01000081">
    <property type="protein sequence ID" value="OEJ63866.1"/>
    <property type="molecule type" value="Genomic_DNA"/>
</dbReference>
<dbReference type="RefSeq" id="WP_069959505.1">
    <property type="nucleotide sequence ID" value="NZ_MCGG01000081.1"/>
</dbReference>
<sequence length="71" mass="8149">MAVISHVFTIRRVSQILGREEDLLREIASQLEPEDGMLWVYDVGDSQILAFTQQGIEMLRDIIEDQIQCAD</sequence>
<organism evidence="1 2">
    <name type="scientific">Magnetovibrio blakemorei</name>
    <dbReference type="NCBI Taxonomy" id="28181"/>
    <lineage>
        <taxon>Bacteria</taxon>
        <taxon>Pseudomonadati</taxon>
        <taxon>Pseudomonadota</taxon>
        <taxon>Alphaproteobacteria</taxon>
        <taxon>Rhodospirillales</taxon>
        <taxon>Magnetovibrionaceae</taxon>
        <taxon>Magnetovibrio</taxon>
    </lineage>
</organism>
<name>A0A1E5Q3W2_9PROT</name>
<accession>A0A1E5Q3W2</accession>
<protein>
    <submittedName>
        <fullName evidence="1">Uncharacterized protein</fullName>
    </submittedName>
</protein>
<dbReference type="AlphaFoldDB" id="A0A1E5Q3W2"/>
<gene>
    <name evidence="1" type="ORF">BEN30_17075</name>
</gene>
<reference evidence="2" key="1">
    <citation type="submission" date="2016-07" db="EMBL/GenBank/DDBJ databases">
        <authorList>
            <person name="Florea S."/>
            <person name="Webb J.S."/>
            <person name="Jaromczyk J."/>
            <person name="Schardl C.L."/>
        </authorList>
    </citation>
    <scope>NUCLEOTIDE SEQUENCE [LARGE SCALE GENOMIC DNA]</scope>
    <source>
        <strain evidence="2">MV-1</strain>
    </source>
</reference>
<dbReference type="OrthoDB" id="7574088at2"/>
<proteinExistence type="predicted"/>
<dbReference type="STRING" id="28181.BEN30_17075"/>